<reference evidence="1 2" key="1">
    <citation type="journal article" date="2013" name="Genome Announc.">
        <title>Draft Genome Sequence of Winogradskyella psychrotolerans RS-3T, Isolated from the Marine Transect of Kongsfjorden, Ny-Alesund, Svalbard, Arctic Ocean.</title>
        <authorList>
            <person name="Kumar Pinnaka A."/>
            <person name="Ara S."/>
            <person name="Singh A."/>
            <person name="Shivaji S."/>
        </authorList>
    </citation>
    <scope>NUCLEOTIDE SEQUENCE [LARGE SCALE GENOMIC DNA]</scope>
    <source>
        <strain evidence="1 2">RS-3</strain>
    </source>
</reference>
<evidence type="ECO:0008006" key="3">
    <source>
        <dbReference type="Google" id="ProtNLM"/>
    </source>
</evidence>
<dbReference type="STRING" id="641526.ADIWIN_3974"/>
<dbReference type="Gene3D" id="2.60.40.1120">
    <property type="entry name" value="Carboxypeptidase-like, regulatory domain"/>
    <property type="match status" value="1"/>
</dbReference>
<dbReference type="InterPro" id="IPR008969">
    <property type="entry name" value="CarboxyPept-like_regulatory"/>
</dbReference>
<accession>S7VK62</accession>
<protein>
    <recommendedName>
        <fullName evidence="3">TonB-dependent receptor</fullName>
    </recommendedName>
</protein>
<dbReference type="SUPFAM" id="SSF49464">
    <property type="entry name" value="Carboxypeptidase regulatory domain-like"/>
    <property type="match status" value="1"/>
</dbReference>
<dbReference type="RefSeq" id="WP_020897373.1">
    <property type="nucleotide sequence ID" value="NZ_ATMR01000208.1"/>
</dbReference>
<dbReference type="EMBL" id="ATMR01000208">
    <property type="protein sequence ID" value="EPR69902.1"/>
    <property type="molecule type" value="Genomic_DNA"/>
</dbReference>
<dbReference type="AlphaFoldDB" id="S7VK62"/>
<dbReference type="Proteomes" id="UP000014962">
    <property type="component" value="Unassembled WGS sequence"/>
</dbReference>
<dbReference type="Pfam" id="PF13715">
    <property type="entry name" value="CarbopepD_reg_2"/>
    <property type="match status" value="1"/>
</dbReference>
<name>S7VK62_9FLAO</name>
<comment type="caution">
    <text evidence="1">The sequence shown here is derived from an EMBL/GenBank/DDBJ whole genome shotgun (WGS) entry which is preliminary data.</text>
</comment>
<gene>
    <name evidence="1" type="ORF">ADIWIN_3974</name>
</gene>
<evidence type="ECO:0000313" key="2">
    <source>
        <dbReference type="Proteomes" id="UP000014962"/>
    </source>
</evidence>
<sequence>MTKFTLTFYFICLNTLLFSQNIKITGIVIDEYSKEPISDVLIIVDNEILTYTDFEGKYIIELSSQMEKDIVFSHISYQTKSHNLISLLDNSKIYLLGKNNQLDEVVISVSKMPTKEILELSRKNYKNQIRNEPYWSSVNLKQVSKLKDSVPSYLEVDGNLFALGDDRDVWNWPILVPQESRRTKENFYESNKGTTTLKDGNIPYSHFGLEIFNSSFLLNYRFFENGHPLSKRGKKSL</sequence>
<evidence type="ECO:0000313" key="1">
    <source>
        <dbReference type="EMBL" id="EPR69902.1"/>
    </source>
</evidence>
<keyword evidence="2" id="KW-1185">Reference proteome</keyword>
<dbReference type="OrthoDB" id="1307311at2"/>
<organism evidence="1 2">
    <name type="scientific">Winogradskyella psychrotolerans RS-3</name>
    <dbReference type="NCBI Taxonomy" id="641526"/>
    <lineage>
        <taxon>Bacteria</taxon>
        <taxon>Pseudomonadati</taxon>
        <taxon>Bacteroidota</taxon>
        <taxon>Flavobacteriia</taxon>
        <taxon>Flavobacteriales</taxon>
        <taxon>Flavobacteriaceae</taxon>
        <taxon>Winogradskyella</taxon>
    </lineage>
</organism>
<proteinExistence type="predicted"/>